<organism evidence="1 2">
    <name type="scientific">Prosthecobacter algae</name>
    <dbReference type="NCBI Taxonomy" id="1144682"/>
    <lineage>
        <taxon>Bacteria</taxon>
        <taxon>Pseudomonadati</taxon>
        <taxon>Verrucomicrobiota</taxon>
        <taxon>Verrucomicrobiia</taxon>
        <taxon>Verrucomicrobiales</taxon>
        <taxon>Verrucomicrobiaceae</taxon>
        <taxon>Prosthecobacter</taxon>
    </lineage>
</organism>
<dbReference type="SUPFAM" id="SSF102405">
    <property type="entry name" value="MCP/YpsA-like"/>
    <property type="match status" value="1"/>
</dbReference>
<dbReference type="EMBL" id="BAABIA010000017">
    <property type="protein sequence ID" value="GAA5150100.1"/>
    <property type="molecule type" value="Genomic_DNA"/>
</dbReference>
<comment type="caution">
    <text evidence="1">The sequence shown here is derived from an EMBL/GenBank/DDBJ whole genome shotgun (WGS) entry which is preliminary data.</text>
</comment>
<dbReference type="RefSeq" id="WP_345739029.1">
    <property type="nucleotide sequence ID" value="NZ_BAABIA010000017.1"/>
</dbReference>
<dbReference type="InterPro" id="IPR024755">
    <property type="entry name" value="cpYpsA"/>
</dbReference>
<gene>
    <name evidence="1" type="ORF">GCM10023213_48650</name>
</gene>
<dbReference type="Gene3D" id="3.40.50.450">
    <property type="match status" value="1"/>
</dbReference>
<sequence>MTPTFPITILSGGQTGVDRGALDAALDLGFPCGGWCPPGRLDEEGTIPDRYPLREMAQGGYKARTLQNLKEADGTLIVHFGDLEGGTELTVFHCMQSRRPYRLIDGWEITPDRAAELALDFVQRRHLRTLNVAGPRASRRAEAQAYAYTMIRGLLERLAEKAEMGARVDG</sequence>
<protein>
    <submittedName>
        <fullName evidence="1">Molybdenum carrier protein</fullName>
    </submittedName>
</protein>
<reference evidence="2" key="1">
    <citation type="journal article" date="2019" name="Int. J. Syst. Evol. Microbiol.">
        <title>The Global Catalogue of Microorganisms (GCM) 10K type strain sequencing project: providing services to taxonomists for standard genome sequencing and annotation.</title>
        <authorList>
            <consortium name="The Broad Institute Genomics Platform"/>
            <consortium name="The Broad Institute Genome Sequencing Center for Infectious Disease"/>
            <person name="Wu L."/>
            <person name="Ma J."/>
        </authorList>
    </citation>
    <scope>NUCLEOTIDE SEQUENCE [LARGE SCALE GENOMIC DNA]</scope>
    <source>
        <strain evidence="2">JCM 18053</strain>
    </source>
</reference>
<proteinExistence type="predicted"/>
<keyword evidence="2" id="KW-1185">Reference proteome</keyword>
<dbReference type="Pfam" id="PF12694">
    <property type="entry name" value="cpYpsA"/>
    <property type="match status" value="1"/>
</dbReference>
<accession>A0ABP9PPM5</accession>
<evidence type="ECO:0000313" key="2">
    <source>
        <dbReference type="Proteomes" id="UP001499852"/>
    </source>
</evidence>
<evidence type="ECO:0000313" key="1">
    <source>
        <dbReference type="EMBL" id="GAA5150100.1"/>
    </source>
</evidence>
<name>A0ABP9PPM5_9BACT</name>
<dbReference type="Proteomes" id="UP001499852">
    <property type="component" value="Unassembled WGS sequence"/>
</dbReference>